<evidence type="ECO:0000259" key="3">
    <source>
        <dbReference type="Pfam" id="PF15615"/>
    </source>
</evidence>
<keyword evidence="2" id="KW-0472">Membrane</keyword>
<feature type="transmembrane region" description="Helical" evidence="2">
    <location>
        <begin position="29"/>
        <end position="48"/>
    </location>
</feature>
<dbReference type="EMBL" id="JACJPW010000073">
    <property type="protein sequence ID" value="MBD2184117.1"/>
    <property type="molecule type" value="Genomic_DNA"/>
</dbReference>
<dbReference type="Pfam" id="PF15615">
    <property type="entry name" value="TerB_C"/>
    <property type="match status" value="1"/>
</dbReference>
<dbReference type="AlphaFoldDB" id="A0A926ZJ88"/>
<keyword evidence="5" id="KW-1185">Reference proteome</keyword>
<evidence type="ECO:0000256" key="1">
    <source>
        <dbReference type="SAM" id="Coils"/>
    </source>
</evidence>
<organism evidence="4 5">
    <name type="scientific">Aerosakkonema funiforme FACHB-1375</name>
    <dbReference type="NCBI Taxonomy" id="2949571"/>
    <lineage>
        <taxon>Bacteria</taxon>
        <taxon>Bacillati</taxon>
        <taxon>Cyanobacteriota</taxon>
        <taxon>Cyanophyceae</taxon>
        <taxon>Oscillatoriophycideae</taxon>
        <taxon>Aerosakkonematales</taxon>
        <taxon>Aerosakkonemataceae</taxon>
        <taxon>Aerosakkonema</taxon>
    </lineage>
</organism>
<accession>A0A926ZJ88</accession>
<evidence type="ECO:0000313" key="4">
    <source>
        <dbReference type="EMBL" id="MBD2184117.1"/>
    </source>
</evidence>
<keyword evidence="2" id="KW-1133">Transmembrane helix</keyword>
<evidence type="ECO:0000256" key="2">
    <source>
        <dbReference type="SAM" id="Phobius"/>
    </source>
</evidence>
<keyword evidence="1" id="KW-0175">Coiled coil</keyword>
<feature type="transmembrane region" description="Helical" evidence="2">
    <location>
        <begin position="7"/>
        <end position="23"/>
    </location>
</feature>
<comment type="caution">
    <text evidence="4">The sequence shown here is derived from an EMBL/GenBank/DDBJ whole genome shotgun (WGS) entry which is preliminary data.</text>
</comment>
<evidence type="ECO:0000313" key="5">
    <source>
        <dbReference type="Proteomes" id="UP000641646"/>
    </source>
</evidence>
<reference evidence="4" key="2">
    <citation type="submission" date="2020-08" db="EMBL/GenBank/DDBJ databases">
        <authorList>
            <person name="Chen M."/>
            <person name="Teng W."/>
            <person name="Zhao L."/>
            <person name="Hu C."/>
            <person name="Zhou Y."/>
            <person name="Han B."/>
            <person name="Song L."/>
            <person name="Shu W."/>
        </authorList>
    </citation>
    <scope>NUCLEOTIDE SEQUENCE</scope>
    <source>
        <strain evidence="4">FACHB-1375</strain>
    </source>
</reference>
<feature type="domain" description="TerB-C" evidence="3">
    <location>
        <begin position="127"/>
        <end position="268"/>
    </location>
</feature>
<proteinExistence type="predicted"/>
<dbReference type="Proteomes" id="UP000641646">
    <property type="component" value="Unassembled WGS sequence"/>
</dbReference>
<sequence>MLKNRWLLVSVAFCVSFVLSLLLKQDIKAAFLAALIAVPASYCGTIAVNWQQRIRRKRVVTALEVEIRQLENWGIELYDYLELMAAEQQRTEIQISFLKRQLNQLYVQTGEQQRYKQQLDRELVYLSEQRQLLEEEVHQWETQLYHLEQQKEELDLSLRSLLAEKHKIESELQLQTVASQTETTQTETDAEPSATIPDEWIDFVAQLTNSELQVLKAIVELENPNAEIKKIAESYITMPELLIDAINERAIATIGDIIIEQGSLFPVIPETEYLANIRVILKPKE</sequence>
<feature type="coiled-coil region" evidence="1">
    <location>
        <begin position="116"/>
        <end position="171"/>
    </location>
</feature>
<gene>
    <name evidence="4" type="ORF">H6G03_24110</name>
</gene>
<name>A0A926ZJ88_9CYAN</name>
<dbReference type="InterPro" id="IPR028932">
    <property type="entry name" value="TerB-C"/>
</dbReference>
<reference evidence="4" key="1">
    <citation type="journal article" date="2015" name="ISME J.">
        <title>Draft Genome Sequence of Streptomyces incarnatus NRRL8089, which Produces the Nucleoside Antibiotic Sinefungin.</title>
        <authorList>
            <person name="Oshima K."/>
            <person name="Hattori M."/>
            <person name="Shimizu H."/>
            <person name="Fukuda K."/>
            <person name="Nemoto M."/>
            <person name="Inagaki K."/>
            <person name="Tamura T."/>
        </authorList>
    </citation>
    <scope>NUCLEOTIDE SEQUENCE</scope>
    <source>
        <strain evidence="4">FACHB-1375</strain>
    </source>
</reference>
<keyword evidence="2" id="KW-0812">Transmembrane</keyword>
<protein>
    <recommendedName>
        <fullName evidence="3">TerB-C domain-containing protein</fullName>
    </recommendedName>
</protein>